<evidence type="ECO:0000259" key="5">
    <source>
        <dbReference type="PROSITE" id="PS50850"/>
    </source>
</evidence>
<proteinExistence type="predicted"/>
<evidence type="ECO:0000313" key="6">
    <source>
        <dbReference type="EMBL" id="SEI92402.1"/>
    </source>
</evidence>
<dbReference type="InterPro" id="IPR020846">
    <property type="entry name" value="MFS_dom"/>
</dbReference>
<feature type="transmembrane region" description="Helical" evidence="4">
    <location>
        <begin position="365"/>
        <end position="384"/>
    </location>
</feature>
<evidence type="ECO:0000256" key="4">
    <source>
        <dbReference type="SAM" id="Phobius"/>
    </source>
</evidence>
<dbReference type="InterPro" id="IPR036259">
    <property type="entry name" value="MFS_trans_sf"/>
</dbReference>
<organism evidence="6 7">
    <name type="scientific">Allopseudospirillum japonicum</name>
    <dbReference type="NCBI Taxonomy" id="64971"/>
    <lineage>
        <taxon>Bacteria</taxon>
        <taxon>Pseudomonadati</taxon>
        <taxon>Pseudomonadota</taxon>
        <taxon>Gammaproteobacteria</taxon>
        <taxon>Oceanospirillales</taxon>
        <taxon>Oceanospirillaceae</taxon>
        <taxon>Allopseudospirillum</taxon>
    </lineage>
</organism>
<dbReference type="PROSITE" id="PS50850">
    <property type="entry name" value="MFS"/>
    <property type="match status" value="1"/>
</dbReference>
<evidence type="ECO:0000313" key="7">
    <source>
        <dbReference type="Proteomes" id="UP000242999"/>
    </source>
</evidence>
<feature type="transmembrane region" description="Helical" evidence="4">
    <location>
        <begin position="161"/>
        <end position="185"/>
    </location>
</feature>
<gene>
    <name evidence="6" type="ORF">SAMN05421831_11911</name>
</gene>
<dbReference type="Gene3D" id="1.20.1250.20">
    <property type="entry name" value="MFS general substrate transporter like domains"/>
    <property type="match status" value="1"/>
</dbReference>
<dbReference type="SUPFAM" id="SSF103473">
    <property type="entry name" value="MFS general substrate transporter"/>
    <property type="match status" value="1"/>
</dbReference>
<feature type="domain" description="Major facilitator superfamily (MFS) profile" evidence="5">
    <location>
        <begin position="206"/>
        <end position="395"/>
    </location>
</feature>
<feature type="transmembrane region" description="Helical" evidence="4">
    <location>
        <begin position="331"/>
        <end position="353"/>
    </location>
</feature>
<sequence>MGINVWLLAFCQALLTTGNILLVSVTALIGQSLAPSPSLATFPVAMQFIGLMLATLPASLLMQKIGRRLGFLLGNSIGVLGAILACYALWQQSFALFFSATFLLGIAIGFGQLYRFAAVEACAPAKKAQAISIVMGGGVLAALLGPWLAVQSKAFIDEPEFLGSFIGLLALYILALVLVTSLKLAPPSMEEVQGPQRSWPEILRQPALIAALIAGTIGYSVMVLVMTATPLAMQGCGFSFGETASVIQWHVLGMFLPSFITGHLISRFGTYPVMYAGGVCLLISVVINQTGLSYAHFWFGLLMLGLGWNWMFIGATHLLTQTYQAAEKGRVQALNEFVVFSCVSLASIFAGWLEFTLGWAALNLWMLPLIVFALLLLIYTQVLINQSTFSKGDTA</sequence>
<evidence type="ECO:0000256" key="1">
    <source>
        <dbReference type="ARBA" id="ARBA00022692"/>
    </source>
</evidence>
<dbReference type="GO" id="GO:0022857">
    <property type="term" value="F:transmembrane transporter activity"/>
    <property type="evidence" value="ECO:0007669"/>
    <property type="project" value="InterPro"/>
</dbReference>
<dbReference type="Pfam" id="PF07690">
    <property type="entry name" value="MFS_1"/>
    <property type="match status" value="1"/>
</dbReference>
<protein>
    <submittedName>
        <fullName evidence="6">Predicted arabinose efflux permease, MFS family</fullName>
    </submittedName>
</protein>
<keyword evidence="3 4" id="KW-0472">Membrane</keyword>
<accession>A0A1H6UWR4</accession>
<feature type="transmembrane region" description="Helical" evidence="4">
    <location>
        <begin position="7"/>
        <end position="30"/>
    </location>
</feature>
<dbReference type="EMBL" id="FNYH01000019">
    <property type="protein sequence ID" value="SEI92402.1"/>
    <property type="molecule type" value="Genomic_DNA"/>
</dbReference>
<feature type="transmembrane region" description="Helical" evidence="4">
    <location>
        <begin position="206"/>
        <end position="227"/>
    </location>
</feature>
<dbReference type="PANTHER" id="PTHR23534">
    <property type="entry name" value="MFS PERMEASE"/>
    <property type="match status" value="1"/>
</dbReference>
<feature type="transmembrane region" description="Helical" evidence="4">
    <location>
        <begin position="69"/>
        <end position="90"/>
    </location>
</feature>
<feature type="transmembrane region" description="Helical" evidence="4">
    <location>
        <begin position="273"/>
        <end position="291"/>
    </location>
</feature>
<dbReference type="STRING" id="64971.SAMN05421831_11911"/>
<name>A0A1H6UWR4_9GAMM</name>
<feature type="transmembrane region" description="Helical" evidence="4">
    <location>
        <begin position="130"/>
        <end position="149"/>
    </location>
</feature>
<keyword evidence="2 4" id="KW-1133">Transmembrane helix</keyword>
<dbReference type="PANTHER" id="PTHR23534:SF1">
    <property type="entry name" value="MAJOR FACILITATOR SUPERFAMILY PROTEIN"/>
    <property type="match status" value="1"/>
</dbReference>
<evidence type="ECO:0000256" key="3">
    <source>
        <dbReference type="ARBA" id="ARBA00023136"/>
    </source>
</evidence>
<dbReference type="OrthoDB" id="8558006at2"/>
<evidence type="ECO:0000256" key="2">
    <source>
        <dbReference type="ARBA" id="ARBA00022989"/>
    </source>
</evidence>
<feature type="transmembrane region" description="Helical" evidence="4">
    <location>
        <begin position="247"/>
        <end position="266"/>
    </location>
</feature>
<feature type="transmembrane region" description="Helical" evidence="4">
    <location>
        <begin position="42"/>
        <end position="62"/>
    </location>
</feature>
<dbReference type="AlphaFoldDB" id="A0A1H6UWR4"/>
<dbReference type="InterPro" id="IPR011701">
    <property type="entry name" value="MFS"/>
</dbReference>
<feature type="transmembrane region" description="Helical" evidence="4">
    <location>
        <begin position="96"/>
        <end position="118"/>
    </location>
</feature>
<keyword evidence="7" id="KW-1185">Reference proteome</keyword>
<reference evidence="7" key="1">
    <citation type="submission" date="2016-10" db="EMBL/GenBank/DDBJ databases">
        <authorList>
            <person name="Varghese N."/>
            <person name="Submissions S."/>
        </authorList>
    </citation>
    <scope>NUCLEOTIDE SEQUENCE [LARGE SCALE GENOMIC DNA]</scope>
    <source>
        <strain evidence="7">DSM 7165</strain>
    </source>
</reference>
<dbReference type="Proteomes" id="UP000242999">
    <property type="component" value="Unassembled WGS sequence"/>
</dbReference>
<feature type="transmembrane region" description="Helical" evidence="4">
    <location>
        <begin position="297"/>
        <end position="319"/>
    </location>
</feature>
<dbReference type="RefSeq" id="WP_093312487.1">
    <property type="nucleotide sequence ID" value="NZ_FNYH01000019.1"/>
</dbReference>
<keyword evidence="1 4" id="KW-0812">Transmembrane</keyword>